<dbReference type="PROSITE" id="PS51625">
    <property type="entry name" value="SAM_MT_TRMB"/>
    <property type="match status" value="1"/>
</dbReference>
<accession>A0A2H5PWR7</accession>
<comment type="catalytic activity">
    <reaction evidence="1">
        <text>guanosine(46) in tRNA + S-adenosyl-L-methionine = N(7)-methylguanosine(46) in tRNA + S-adenosyl-L-homocysteine</text>
        <dbReference type="Rhea" id="RHEA:42708"/>
        <dbReference type="Rhea" id="RHEA-COMP:10188"/>
        <dbReference type="Rhea" id="RHEA-COMP:10189"/>
        <dbReference type="ChEBI" id="CHEBI:57856"/>
        <dbReference type="ChEBI" id="CHEBI:59789"/>
        <dbReference type="ChEBI" id="CHEBI:74269"/>
        <dbReference type="ChEBI" id="CHEBI:74480"/>
        <dbReference type="EC" id="2.1.1.33"/>
    </reaction>
</comment>
<dbReference type="PANTHER" id="PTHR11406">
    <property type="entry name" value="PHOSPHOGLYCERATE KINASE"/>
    <property type="match status" value="1"/>
</dbReference>
<keyword evidence="8" id="KW-0547">Nucleotide-binding</keyword>
<evidence type="ECO:0000256" key="4">
    <source>
        <dbReference type="ARBA" id="ARBA00022603"/>
    </source>
</evidence>
<dbReference type="Pfam" id="PF00162">
    <property type="entry name" value="PGK"/>
    <property type="match status" value="1"/>
</dbReference>
<keyword evidence="7" id="KW-0819">tRNA processing</keyword>
<keyword evidence="15" id="KW-1185">Reference proteome</keyword>
<dbReference type="InterPro" id="IPR029063">
    <property type="entry name" value="SAM-dependent_MTases_sf"/>
</dbReference>
<dbReference type="SUPFAM" id="SSF53335">
    <property type="entry name" value="S-adenosyl-L-methionine-dependent methyltransferases"/>
    <property type="match status" value="1"/>
</dbReference>
<protein>
    <recommendedName>
        <fullName evidence="12">Phosphoglycerate kinase</fullName>
        <ecNumber evidence="12">2.7.2.3</ecNumber>
    </recommendedName>
</protein>
<evidence type="ECO:0000256" key="3">
    <source>
        <dbReference type="ARBA" id="ARBA00008982"/>
    </source>
</evidence>
<dbReference type="PRINTS" id="PR00477">
    <property type="entry name" value="PHGLYCKINASE"/>
</dbReference>
<evidence type="ECO:0000256" key="11">
    <source>
        <dbReference type="ARBA" id="ARBA00022842"/>
    </source>
</evidence>
<keyword evidence="11" id="KW-0460">Magnesium</keyword>
<dbReference type="InterPro" id="IPR001576">
    <property type="entry name" value="Phosphoglycerate_kinase"/>
</dbReference>
<evidence type="ECO:0000313" key="15">
    <source>
        <dbReference type="Proteomes" id="UP000236630"/>
    </source>
</evidence>
<evidence type="ECO:0000313" key="14">
    <source>
        <dbReference type="EMBL" id="GAY56828.1"/>
    </source>
</evidence>
<dbReference type="FunFam" id="3.40.50.1260:FF:000013">
    <property type="entry name" value="Phosphoglycerate kinase"/>
    <property type="match status" value="1"/>
</dbReference>
<dbReference type="GO" id="GO:0005524">
    <property type="term" value="F:ATP binding"/>
    <property type="evidence" value="ECO:0007669"/>
    <property type="project" value="UniProtKB-KW"/>
</dbReference>
<dbReference type="SUPFAM" id="SSF53748">
    <property type="entry name" value="Phosphoglycerate kinase"/>
    <property type="match status" value="1"/>
</dbReference>
<sequence length="675" mass="74730">MAQVHSHSEVLLLNKFSFCNFPSKLLQRKRSCSFTRNDAVLPNHRRVQSSSPVALKVAVADDVKKSSNDTEDHICDGIESDVLPHIQTLRRFPKVELAGKVALVRFDSTILLNQELDPRSRSVFSALFTIKYLLEFGAKVILASDWSNKINSNVLSAEYVADVFSSALKYQVVTAKRLSYKISLDVGAFKKTDILLLENLSEFKEEVANCSKFAQLLSSGVDIFVNDSFSLSHKILASTVGVARFCYACVAGFHFEESLFQLRKMAKLDEKPYAAIIGGGNLCNKAAALHFLASRCDGLIFVGLMSFQIMHALGLPVPPELVEKGANDAASDLIQFARDKNITILYPKDFWCTKIHHPNQVEIFPSHGIPDGWEPVDIGPRSVEEITSTITKCKKVIWVGPVKFRFSSQYSYGASKLTGMLCKVSQGTCNVTVIGSMACKAIAKVSSSIFGLNMVESSSAVWEFLKGRMLPGVSALDRAFPFDIDWSAAYHDPAQPLVVDIGSGNGLFLLGMARKRKDLNFLGLEVNEKLVTHCRDSLQLSGITNGYFIATNATSTFRSIVASYPGKLILVSIQRSLVEAVSDLLVHDGKVFLQSDIEEVMLRMKQQFLEYGKGKLVLVQDECDTKTNQGGWLGENPFGVQSDWEQHVIDRGAPISTRQILLSFWRIAGAMHWIE</sequence>
<dbReference type="InterPro" id="IPR015824">
    <property type="entry name" value="Phosphoglycerate_kinase_N"/>
</dbReference>
<gene>
    <name evidence="14" type="ORF">CUMW_174870</name>
</gene>
<dbReference type="AlphaFoldDB" id="A0A2H5PWR7"/>
<evidence type="ECO:0000256" key="12">
    <source>
        <dbReference type="RuleBase" id="RU000532"/>
    </source>
</evidence>
<name>A0A2H5PWR7_CITUN</name>
<keyword evidence="4" id="KW-0489">Methyltransferase</keyword>
<evidence type="ECO:0000256" key="13">
    <source>
        <dbReference type="RuleBase" id="RU000696"/>
    </source>
</evidence>
<dbReference type="GO" id="GO:0008176">
    <property type="term" value="F:tRNA (guanine(46)-N7)-methyltransferase activity"/>
    <property type="evidence" value="ECO:0007669"/>
    <property type="project" value="UniProtKB-EC"/>
</dbReference>
<evidence type="ECO:0000256" key="8">
    <source>
        <dbReference type="ARBA" id="ARBA00022741"/>
    </source>
</evidence>
<dbReference type="Proteomes" id="UP000236630">
    <property type="component" value="Unassembled WGS sequence"/>
</dbReference>
<reference evidence="14 15" key="1">
    <citation type="journal article" date="2017" name="Front. Genet.">
        <title>Draft sequencing of the heterozygous diploid genome of Satsuma (Citrus unshiu Marc.) using a hybrid assembly approach.</title>
        <authorList>
            <person name="Shimizu T."/>
            <person name="Tanizawa Y."/>
            <person name="Mochizuki T."/>
            <person name="Nagasaki H."/>
            <person name="Yoshioka T."/>
            <person name="Toyoda A."/>
            <person name="Fujiyama A."/>
            <person name="Kaminuma E."/>
            <person name="Nakamura Y."/>
        </authorList>
    </citation>
    <scope>NUCLEOTIDE SEQUENCE [LARGE SCALE GENOMIC DNA]</scope>
    <source>
        <strain evidence="15">cv. Miyagawa wase</strain>
    </source>
</reference>
<evidence type="ECO:0000256" key="1">
    <source>
        <dbReference type="ARBA" id="ARBA00000142"/>
    </source>
</evidence>
<dbReference type="Gene3D" id="3.40.50.150">
    <property type="entry name" value="Vaccinia Virus protein VP39"/>
    <property type="match status" value="1"/>
</dbReference>
<comment type="caution">
    <text evidence="14">The sequence shown here is derived from an EMBL/GenBank/DDBJ whole genome shotgun (WGS) entry which is preliminary data.</text>
</comment>
<dbReference type="GO" id="GO:0006096">
    <property type="term" value="P:glycolytic process"/>
    <property type="evidence" value="ECO:0007669"/>
    <property type="project" value="InterPro"/>
</dbReference>
<evidence type="ECO:0000256" key="9">
    <source>
        <dbReference type="ARBA" id="ARBA00022777"/>
    </source>
</evidence>
<dbReference type="Pfam" id="PF02390">
    <property type="entry name" value="Methyltransf_4"/>
    <property type="match status" value="1"/>
</dbReference>
<keyword evidence="5 12" id="KW-0808">Transferase</keyword>
<evidence type="ECO:0000256" key="10">
    <source>
        <dbReference type="ARBA" id="ARBA00022840"/>
    </source>
</evidence>
<evidence type="ECO:0000256" key="7">
    <source>
        <dbReference type="ARBA" id="ARBA00022694"/>
    </source>
</evidence>
<dbReference type="PANTHER" id="PTHR11406:SF32">
    <property type="entry name" value="PHOSPHOGLYCERATE KINASE"/>
    <property type="match status" value="1"/>
</dbReference>
<comment type="catalytic activity">
    <reaction evidence="12">
        <text>(2R)-3-phosphoglycerate + ATP = (2R)-3-phospho-glyceroyl phosphate + ADP</text>
        <dbReference type="Rhea" id="RHEA:14801"/>
        <dbReference type="ChEBI" id="CHEBI:30616"/>
        <dbReference type="ChEBI" id="CHEBI:57604"/>
        <dbReference type="ChEBI" id="CHEBI:58272"/>
        <dbReference type="ChEBI" id="CHEBI:456216"/>
        <dbReference type="EC" id="2.7.2.3"/>
    </reaction>
</comment>
<evidence type="ECO:0000256" key="2">
    <source>
        <dbReference type="ARBA" id="ARBA00001946"/>
    </source>
</evidence>
<keyword evidence="6" id="KW-0949">S-adenosyl-L-methionine</keyword>
<comment type="similarity">
    <text evidence="3 12">Belongs to the phosphoglycerate kinase family.</text>
</comment>
<dbReference type="GO" id="GO:0004618">
    <property type="term" value="F:phosphoglycerate kinase activity"/>
    <property type="evidence" value="ECO:0007669"/>
    <property type="project" value="UniProtKB-EC"/>
</dbReference>
<dbReference type="GO" id="GO:0006094">
    <property type="term" value="P:gluconeogenesis"/>
    <property type="evidence" value="ECO:0007669"/>
    <property type="project" value="TreeGrafter"/>
</dbReference>
<dbReference type="InterPro" id="IPR036043">
    <property type="entry name" value="Phosphoglycerate_kinase_sf"/>
</dbReference>
<evidence type="ECO:0000256" key="5">
    <source>
        <dbReference type="ARBA" id="ARBA00022679"/>
    </source>
</evidence>
<keyword evidence="9 12" id="KW-0418">Kinase</keyword>
<dbReference type="Gene3D" id="3.40.50.1260">
    <property type="entry name" value="Phosphoglycerate kinase, N-terminal domain"/>
    <property type="match status" value="2"/>
</dbReference>
<dbReference type="EMBL" id="BDQV01000146">
    <property type="protein sequence ID" value="GAY56828.1"/>
    <property type="molecule type" value="Genomic_DNA"/>
</dbReference>
<dbReference type="EC" id="2.7.2.3" evidence="12"/>
<dbReference type="InterPro" id="IPR003358">
    <property type="entry name" value="tRNA_(Gua-N-7)_MeTrfase_Trmb"/>
</dbReference>
<keyword evidence="10" id="KW-0067">ATP-binding</keyword>
<dbReference type="GO" id="GO:0005829">
    <property type="term" value="C:cytosol"/>
    <property type="evidence" value="ECO:0007669"/>
    <property type="project" value="TreeGrafter"/>
</dbReference>
<proteinExistence type="inferred from homology"/>
<comment type="subunit">
    <text evidence="13">Monomer.</text>
</comment>
<organism evidence="14 15">
    <name type="scientific">Citrus unshiu</name>
    <name type="common">Satsuma mandarin</name>
    <name type="synonym">Citrus nobilis var. unshiu</name>
    <dbReference type="NCBI Taxonomy" id="55188"/>
    <lineage>
        <taxon>Eukaryota</taxon>
        <taxon>Viridiplantae</taxon>
        <taxon>Streptophyta</taxon>
        <taxon>Embryophyta</taxon>
        <taxon>Tracheophyta</taxon>
        <taxon>Spermatophyta</taxon>
        <taxon>Magnoliopsida</taxon>
        <taxon>eudicotyledons</taxon>
        <taxon>Gunneridae</taxon>
        <taxon>Pentapetalae</taxon>
        <taxon>rosids</taxon>
        <taxon>malvids</taxon>
        <taxon>Sapindales</taxon>
        <taxon>Rutaceae</taxon>
        <taxon>Aurantioideae</taxon>
        <taxon>Citrus</taxon>
    </lineage>
</organism>
<evidence type="ECO:0000256" key="6">
    <source>
        <dbReference type="ARBA" id="ARBA00022691"/>
    </source>
</evidence>
<dbReference type="GO" id="GO:0043531">
    <property type="term" value="F:ADP binding"/>
    <property type="evidence" value="ECO:0007669"/>
    <property type="project" value="TreeGrafter"/>
</dbReference>
<comment type="cofactor">
    <cofactor evidence="2">
        <name>Mg(2+)</name>
        <dbReference type="ChEBI" id="CHEBI:18420"/>
    </cofactor>
</comment>